<organism evidence="1 2">
    <name type="scientific">Jimgerdemannia flammicorona</name>
    <dbReference type="NCBI Taxonomy" id="994334"/>
    <lineage>
        <taxon>Eukaryota</taxon>
        <taxon>Fungi</taxon>
        <taxon>Fungi incertae sedis</taxon>
        <taxon>Mucoromycota</taxon>
        <taxon>Mucoromycotina</taxon>
        <taxon>Endogonomycetes</taxon>
        <taxon>Endogonales</taxon>
        <taxon>Endogonaceae</taxon>
        <taxon>Jimgerdemannia</taxon>
    </lineage>
</organism>
<dbReference type="Proteomes" id="UP000274822">
    <property type="component" value="Unassembled WGS sequence"/>
</dbReference>
<comment type="caution">
    <text evidence="1">The sequence shown here is derived from an EMBL/GenBank/DDBJ whole genome shotgun (WGS) entry which is preliminary data.</text>
</comment>
<gene>
    <name evidence="1" type="ORF">BC938DRAFT_478762</name>
</gene>
<evidence type="ECO:0000313" key="1">
    <source>
        <dbReference type="EMBL" id="RUS30930.1"/>
    </source>
</evidence>
<accession>A0A433QMD1</accession>
<proteinExistence type="predicted"/>
<name>A0A433QMD1_9FUNG</name>
<keyword evidence="2" id="KW-1185">Reference proteome</keyword>
<evidence type="ECO:0000313" key="2">
    <source>
        <dbReference type="Proteomes" id="UP000274822"/>
    </source>
</evidence>
<reference evidence="1 2" key="1">
    <citation type="journal article" date="2018" name="New Phytol.">
        <title>Phylogenomics of Endogonaceae and evolution of mycorrhizas within Mucoromycota.</title>
        <authorList>
            <person name="Chang Y."/>
            <person name="Desiro A."/>
            <person name="Na H."/>
            <person name="Sandor L."/>
            <person name="Lipzen A."/>
            <person name="Clum A."/>
            <person name="Barry K."/>
            <person name="Grigoriev I.V."/>
            <person name="Martin F.M."/>
            <person name="Stajich J.E."/>
            <person name="Smith M.E."/>
            <person name="Bonito G."/>
            <person name="Spatafora J.W."/>
        </authorList>
    </citation>
    <scope>NUCLEOTIDE SEQUENCE [LARGE SCALE GENOMIC DNA]</scope>
    <source>
        <strain evidence="1 2">AD002</strain>
    </source>
</reference>
<protein>
    <submittedName>
        <fullName evidence="1">Uncharacterized protein</fullName>
    </submittedName>
</protein>
<dbReference type="EMBL" id="RBNJ01003433">
    <property type="protein sequence ID" value="RUS30930.1"/>
    <property type="molecule type" value="Genomic_DNA"/>
</dbReference>
<dbReference type="AlphaFoldDB" id="A0A433QMD1"/>
<sequence length="142" mass="15491">MSAPTTDTPKDNFHRRGIPVPNNHALMPISVPCATPQIMHILNAQSMIRPATSTVTSTTKTAMRTVTRTATRTETRTAMGTTTRTVTIPPKAEWCQRMVPDGGGADGGAVMSLLPCVFGYIRRYSLFECTPMVSLFECAWTV</sequence>